<dbReference type="AlphaFoldDB" id="A0AAW4X225"/>
<comment type="caution">
    <text evidence="2">The sequence shown here is derived from an EMBL/GenBank/DDBJ whole genome shotgun (WGS) entry which is preliminary data.</text>
</comment>
<reference evidence="2 3" key="1">
    <citation type="submission" date="2021-10" db="EMBL/GenBank/DDBJ databases">
        <authorList>
            <person name="Grouzdev D.S."/>
            <person name="Pantiukh K.S."/>
            <person name="Krutkina M.S."/>
        </authorList>
    </citation>
    <scope>NUCLEOTIDE SEQUENCE [LARGE SCALE GENOMIC DNA]</scope>
    <source>
        <strain evidence="2 3">Z-7514</strain>
    </source>
</reference>
<protein>
    <submittedName>
        <fullName evidence="2">SARP family transcriptional regulator</fullName>
    </submittedName>
</protein>
<dbReference type="Proteomes" id="UP001199296">
    <property type="component" value="Unassembled WGS sequence"/>
</dbReference>
<dbReference type="RefSeq" id="WP_229346583.1">
    <property type="nucleotide sequence ID" value="NZ_JAJFAT010000020.1"/>
</dbReference>
<dbReference type="Gene3D" id="1.25.40.10">
    <property type="entry name" value="Tetratricopeptide repeat domain"/>
    <property type="match status" value="1"/>
</dbReference>
<dbReference type="PANTHER" id="PTHR35807">
    <property type="entry name" value="TRANSCRIPTIONAL REGULATOR REDD-RELATED"/>
    <property type="match status" value="1"/>
</dbReference>
<dbReference type="GO" id="GO:0003677">
    <property type="term" value="F:DNA binding"/>
    <property type="evidence" value="ECO:0007669"/>
    <property type="project" value="InterPro"/>
</dbReference>
<proteinExistence type="predicted"/>
<dbReference type="SUPFAM" id="SSF46894">
    <property type="entry name" value="C-terminal effector domain of the bipartite response regulators"/>
    <property type="match status" value="1"/>
</dbReference>
<gene>
    <name evidence="2" type="ORF">LJ207_11215</name>
</gene>
<dbReference type="InterPro" id="IPR011990">
    <property type="entry name" value="TPR-like_helical_dom_sf"/>
</dbReference>
<keyword evidence="3" id="KW-1185">Reference proteome</keyword>
<accession>A0AAW4X225</accession>
<dbReference type="GO" id="GO:0006355">
    <property type="term" value="P:regulation of DNA-templated transcription"/>
    <property type="evidence" value="ECO:0007669"/>
    <property type="project" value="InterPro"/>
</dbReference>
<organism evidence="2 3">
    <name type="scientific">Halanaerobium polyolivorans</name>
    <dbReference type="NCBI Taxonomy" id="2886943"/>
    <lineage>
        <taxon>Bacteria</taxon>
        <taxon>Bacillati</taxon>
        <taxon>Bacillota</taxon>
        <taxon>Clostridia</taxon>
        <taxon>Halanaerobiales</taxon>
        <taxon>Halanaerobiaceae</taxon>
        <taxon>Halanaerobium</taxon>
    </lineage>
</organism>
<dbReference type="SMART" id="SM01043">
    <property type="entry name" value="BTAD"/>
    <property type="match status" value="1"/>
</dbReference>
<name>A0AAW4X225_9FIRM</name>
<dbReference type="Gene3D" id="1.10.10.10">
    <property type="entry name" value="Winged helix-like DNA-binding domain superfamily/Winged helix DNA-binding domain"/>
    <property type="match status" value="1"/>
</dbReference>
<dbReference type="Pfam" id="PF03704">
    <property type="entry name" value="BTAD"/>
    <property type="match status" value="1"/>
</dbReference>
<feature type="domain" description="Bacterial transcriptional activator" evidence="1">
    <location>
        <begin position="108"/>
        <end position="248"/>
    </location>
</feature>
<evidence type="ECO:0000259" key="1">
    <source>
        <dbReference type="SMART" id="SM01043"/>
    </source>
</evidence>
<dbReference type="InterPro" id="IPR016032">
    <property type="entry name" value="Sig_transdc_resp-reg_C-effctor"/>
</dbReference>
<dbReference type="InterPro" id="IPR051677">
    <property type="entry name" value="AfsR-DnrI-RedD_regulator"/>
</dbReference>
<evidence type="ECO:0000313" key="2">
    <source>
        <dbReference type="EMBL" id="MCC3145884.1"/>
    </source>
</evidence>
<evidence type="ECO:0000313" key="3">
    <source>
        <dbReference type="Proteomes" id="UP001199296"/>
    </source>
</evidence>
<dbReference type="EMBL" id="JAJFAT010000020">
    <property type="protein sequence ID" value="MCC3145884.1"/>
    <property type="molecule type" value="Genomic_DNA"/>
</dbReference>
<dbReference type="InterPro" id="IPR036388">
    <property type="entry name" value="WH-like_DNA-bd_sf"/>
</dbReference>
<dbReference type="PANTHER" id="PTHR35807:SF2">
    <property type="entry name" value="TRANSCRIPTIONAL ACTIVATOR DOMAIN"/>
    <property type="match status" value="1"/>
</dbReference>
<dbReference type="SUPFAM" id="SSF48452">
    <property type="entry name" value="TPR-like"/>
    <property type="match status" value="1"/>
</dbReference>
<sequence>MSSGELCFYGLGSFYLEYGGKRVDGNNWISKRAMYLLMYLALEWKRKVSVEELIDIFWPESEIEDGKTKLYNTIYLLRRSLAKDGVPKDIIESVTGCYTINKNYKIWTDWEYFEKEIDKQLKADEFEIEILKDLFILYRGDFFSNLKYEDWVDIYREELREYYLNLIEILTNKLFKEEKYRDTVNYLHKGIEYDPYRENFYLLYIKALIKLGRIAEAINSYKKCERILKEELDLLPGQELNNVYHRIKLSRDLTQQLQFNLENNKDLSSGAMICDFDIFEKIYELEIRQAKRLKKEFILMSVDFNGSKLPLAIEKAAEKMAAMLRCSDILSTGNDKIYLILHEMSLVNSGIVMQRFNQFCQELNLSKKPSIDITEIN</sequence>
<dbReference type="InterPro" id="IPR005158">
    <property type="entry name" value="BTAD"/>
</dbReference>